<feature type="region of interest" description="Disordered" evidence="11">
    <location>
        <begin position="714"/>
        <end position="736"/>
    </location>
</feature>
<dbReference type="InterPro" id="IPR006697">
    <property type="entry name" value="RecC"/>
</dbReference>
<evidence type="ECO:0000259" key="12">
    <source>
        <dbReference type="Pfam" id="PF17946"/>
    </source>
</evidence>
<feature type="compositionally biased region" description="Low complexity" evidence="11">
    <location>
        <begin position="434"/>
        <end position="456"/>
    </location>
</feature>
<keyword evidence="2 10" id="KW-0547">Nucleotide-binding</keyword>
<dbReference type="Gene3D" id="3.40.50.10930">
    <property type="match status" value="1"/>
</dbReference>
<evidence type="ECO:0000256" key="10">
    <source>
        <dbReference type="HAMAP-Rule" id="MF_01486"/>
    </source>
</evidence>
<feature type="region of interest" description="Disordered" evidence="11">
    <location>
        <begin position="934"/>
        <end position="998"/>
    </location>
</feature>
<evidence type="ECO:0000256" key="7">
    <source>
        <dbReference type="ARBA" id="ARBA00022840"/>
    </source>
</evidence>
<evidence type="ECO:0000256" key="3">
    <source>
        <dbReference type="ARBA" id="ARBA00022763"/>
    </source>
</evidence>
<evidence type="ECO:0000256" key="6">
    <source>
        <dbReference type="ARBA" id="ARBA00022839"/>
    </source>
</evidence>
<proteinExistence type="inferred from homology"/>
<dbReference type="PIRSF" id="PIRSF000980">
    <property type="entry name" value="RecC"/>
    <property type="match status" value="1"/>
</dbReference>
<accession>A0ABQ6HIV9</accession>
<dbReference type="Gene3D" id="1.10.10.160">
    <property type="match status" value="1"/>
</dbReference>
<feature type="compositionally biased region" description="Low complexity" evidence="11">
    <location>
        <begin position="947"/>
        <end position="962"/>
    </location>
</feature>
<gene>
    <name evidence="10 13" type="primary">recC</name>
    <name evidence="13" type="ORF">GCM10025862_04270</name>
</gene>
<evidence type="ECO:0000313" key="13">
    <source>
        <dbReference type="EMBL" id="GMA18406.1"/>
    </source>
</evidence>
<dbReference type="InterPro" id="IPR011335">
    <property type="entry name" value="Restrct_endonuc-II-like"/>
</dbReference>
<dbReference type="PANTHER" id="PTHR30591">
    <property type="entry name" value="RECBCD ENZYME SUBUNIT RECC"/>
    <property type="match status" value="1"/>
</dbReference>
<comment type="similarity">
    <text evidence="10">Belongs to the RecC family.</text>
</comment>
<dbReference type="HAMAP" id="MF_01486">
    <property type="entry name" value="RecC"/>
    <property type="match status" value="1"/>
</dbReference>
<reference evidence="14" key="1">
    <citation type="journal article" date="2019" name="Int. J. Syst. Evol. Microbiol.">
        <title>The Global Catalogue of Microorganisms (GCM) 10K type strain sequencing project: providing services to taxonomists for standard genome sequencing and annotation.</title>
        <authorList>
            <consortium name="The Broad Institute Genomics Platform"/>
            <consortium name="The Broad Institute Genome Sequencing Center for Infectious Disease"/>
            <person name="Wu L."/>
            <person name="Ma J."/>
        </authorList>
    </citation>
    <scope>NUCLEOTIDE SEQUENCE [LARGE SCALE GENOMIC DNA]</scope>
    <source>
        <strain evidence="14">NBRC 105830</strain>
    </source>
</reference>
<dbReference type="Proteomes" id="UP001157109">
    <property type="component" value="Unassembled WGS sequence"/>
</dbReference>
<sequence>MVIDVTLQVHRATATDQLADQLARLLATPLADPFAEEVVAVPAKGVERWLAQRLSHRLGAGPGRGDGVCAGVRFLNPHSLVALTLGLEDDDPWHPDRLAWAVLQAVDECLDEPWAAALAQHLGHRVEGVEGELRAARRYSVARRLAGLFSSYAAQRPALVGDWRRGGQGDGLGGEVAPDLRWQPPLWRHVLGLVDAEPPDVRLASVMARLRDGDDGLFLPGRLSVFGHTRLAATELELLQALGEHRDVHLWLPQASPAGWSVLAPEVASGPVLRRDDRSVRAIAHPLLAALGRDSRELQRSLAPVAVVDATSETSAEEVRHEIDRPPTLLELLQADVRANALPDAEQRAARVIAATDQSVQIHACHGAARQVDVLRDVITGLLEDDPTLEPRDILVMCPDIDAFAPLVHAGFGLGAPRAVTGEHSLPPGFADRAGAQQHPAPHHPAQGHPAQGHPAHGLRVRLADRGPRETNPLLELAAQLVVLAGGRLTASEVLDLARTEPVRVRFALDDDDLDRFGDWVDQVVIRWGLDEEHRADYQLSSFAQNTWRAGLDRVVVGAALDGVDRDHVGTVLALDDLDSGDIDLAGRLTELVDRLGATVRRLRACRGADEWAEALRDGVLGLADVRSSDAWQVTQLRRELSRIQGSAARETGTADLRLSDVATLLSAHLAGRATRANFRTGTLTVCTMTPMRSVPHRVVCLVGLDDGIFPRTTVPDGDDALARNPLTGERDPRSEDRQLLLDALMAARETVVITYTGADEHSGAERPPAVPLGEIIDAVQATASGPGAEAVVTRHPLQPYDTRNLGVPGDDGTSLRPDGRPFSYDPTALAGAQAALGERTLAQPLADVALPPSAQAAGADDVPLDQLIRFLLNPAQDFLRTRLGLLLPEVPEERAEGIPIELDGLQRWTVGDRLLRAVLAGRDLDELVRAEGWRGELPPGDSAVVSSPTSPRSSSTSRRPPGGWVAPEPRGGRRRRARSTSRSRCPTDVGWWAPSRA</sequence>
<keyword evidence="14" id="KW-1185">Reference proteome</keyword>
<keyword evidence="6 10" id="KW-0269">Exonuclease</keyword>
<evidence type="ECO:0000313" key="14">
    <source>
        <dbReference type="Proteomes" id="UP001157109"/>
    </source>
</evidence>
<comment type="subunit">
    <text evidence="10">Heterotrimer of RecB, RecC and RecD. All subunits contribute to DNA-binding.</text>
</comment>
<dbReference type="Pfam" id="PF04257">
    <property type="entry name" value="Exonuc_V_gamma"/>
    <property type="match status" value="1"/>
</dbReference>
<feature type="domain" description="RecC C-terminal" evidence="12">
    <location>
        <begin position="861"/>
        <end position="942"/>
    </location>
</feature>
<organism evidence="13 14">
    <name type="scientific">Arsenicicoccus piscis</name>
    <dbReference type="NCBI Taxonomy" id="673954"/>
    <lineage>
        <taxon>Bacteria</taxon>
        <taxon>Bacillati</taxon>
        <taxon>Actinomycetota</taxon>
        <taxon>Actinomycetes</taxon>
        <taxon>Micrococcales</taxon>
        <taxon>Intrasporangiaceae</taxon>
        <taxon>Arsenicicoccus</taxon>
    </lineage>
</organism>
<keyword evidence="9 10" id="KW-0234">DNA repair</keyword>
<evidence type="ECO:0000256" key="11">
    <source>
        <dbReference type="SAM" id="MobiDB-lite"/>
    </source>
</evidence>
<comment type="miscellaneous">
    <text evidence="10">In the RecBCD complex, RecB has a slow 3'-5' helicase, an exonuclease activity and loads RecA onto ssDNA, RecD has a fast 5'-3' helicase activity, while RecC stimulates the ATPase and processivity of the RecB helicase and contributes to recognition of the Chi site.</text>
</comment>
<evidence type="ECO:0000256" key="5">
    <source>
        <dbReference type="ARBA" id="ARBA00022806"/>
    </source>
</evidence>
<dbReference type="InterPro" id="IPR013986">
    <property type="entry name" value="DExx_box_DNA_helicase_dom_sf"/>
</dbReference>
<feature type="compositionally biased region" description="Basic residues" evidence="11">
    <location>
        <begin position="973"/>
        <end position="982"/>
    </location>
</feature>
<dbReference type="SUPFAM" id="SSF52980">
    <property type="entry name" value="Restriction endonuclease-like"/>
    <property type="match status" value="1"/>
</dbReference>
<dbReference type="InterPro" id="IPR027417">
    <property type="entry name" value="P-loop_NTPase"/>
</dbReference>
<dbReference type="Pfam" id="PF17946">
    <property type="entry name" value="RecC_C"/>
    <property type="match status" value="1"/>
</dbReference>
<evidence type="ECO:0000256" key="2">
    <source>
        <dbReference type="ARBA" id="ARBA00022741"/>
    </source>
</evidence>
<keyword evidence="7 10" id="KW-0067">ATP-binding</keyword>
<keyword evidence="1 10" id="KW-0540">Nuclease</keyword>
<keyword evidence="4 10" id="KW-0378">Hydrolase</keyword>
<feature type="region of interest" description="Disordered" evidence="11">
    <location>
        <begin position="423"/>
        <end position="456"/>
    </location>
</feature>
<evidence type="ECO:0000256" key="1">
    <source>
        <dbReference type="ARBA" id="ARBA00022722"/>
    </source>
</evidence>
<evidence type="ECO:0000256" key="4">
    <source>
        <dbReference type="ARBA" id="ARBA00022801"/>
    </source>
</evidence>
<dbReference type="PANTHER" id="PTHR30591:SF1">
    <property type="entry name" value="RECBCD ENZYME SUBUNIT RECC"/>
    <property type="match status" value="1"/>
</dbReference>
<protein>
    <recommendedName>
        <fullName evidence="10">RecBCD enzyme subunit RecC</fullName>
    </recommendedName>
    <alternativeName>
        <fullName evidence="10">Exonuclease V subunit RecC</fullName>
        <shortName evidence="10">ExoV subunit RecC</shortName>
    </alternativeName>
    <alternativeName>
        <fullName evidence="10">Helicase/nuclease RecBCD subunit RecC</fullName>
    </alternativeName>
</protein>
<dbReference type="Gene3D" id="1.10.10.990">
    <property type="match status" value="1"/>
</dbReference>
<dbReference type="InterPro" id="IPR041500">
    <property type="entry name" value="RecC_C"/>
</dbReference>
<keyword evidence="5 10" id="KW-0347">Helicase</keyword>
<comment type="caution">
    <text evidence="13">The sequence shown here is derived from an EMBL/GenBank/DDBJ whole genome shotgun (WGS) entry which is preliminary data.</text>
</comment>
<dbReference type="EMBL" id="BSUJ01000001">
    <property type="protein sequence ID" value="GMA18406.1"/>
    <property type="molecule type" value="Genomic_DNA"/>
</dbReference>
<comment type="function">
    <text evidence="10">A helicase/nuclease that prepares dsDNA breaks (DSB) for recombinational DNA repair. Binds to DSBs and unwinds DNA via a highly rapid and processive ATP-dependent bidirectional helicase activity. Unwinds dsDNA until it encounters a Chi (crossover hotspot instigator) sequence from the 3' direction. Cuts ssDNA a few nucleotides 3' to the Chi site. The properties and activities of the enzyme are changed at Chi. The Chi-altered holoenzyme produces a long 3'-ssDNA overhang and facilitates RecA-binding to the ssDNA for homologous DNA recombination and repair. Holoenzyme degrades any linearized DNA that is unable to undergo homologous recombination. In the holoenzyme this subunit recognizes the wild-type Chi sequence, and when added to isolated RecB increases its ATP-dependent helicase processivity.</text>
</comment>
<dbReference type="SUPFAM" id="SSF52540">
    <property type="entry name" value="P-loop containing nucleoside triphosphate hydrolases"/>
    <property type="match status" value="2"/>
</dbReference>
<keyword evidence="8 10" id="KW-0238">DNA-binding</keyword>
<evidence type="ECO:0000256" key="9">
    <source>
        <dbReference type="ARBA" id="ARBA00023204"/>
    </source>
</evidence>
<dbReference type="Gene3D" id="3.40.50.300">
    <property type="entry name" value="P-loop containing nucleotide triphosphate hydrolases"/>
    <property type="match status" value="2"/>
</dbReference>
<evidence type="ECO:0000256" key="8">
    <source>
        <dbReference type="ARBA" id="ARBA00023125"/>
    </source>
</evidence>
<keyword evidence="3 10" id="KW-0227">DNA damage</keyword>
<name>A0ABQ6HIV9_9MICO</name>